<feature type="region of interest" description="Disordered" evidence="2">
    <location>
        <begin position="1"/>
        <end position="25"/>
    </location>
</feature>
<dbReference type="PROSITE" id="PS50104">
    <property type="entry name" value="TIR"/>
    <property type="match status" value="1"/>
</dbReference>
<dbReference type="EMBL" id="JRKL02007041">
    <property type="protein sequence ID" value="KAF3948188.1"/>
    <property type="molecule type" value="Genomic_DNA"/>
</dbReference>
<sequence length="194" mass="22111">MAFQTNKEATSSFSSSSSFSSTPSTHQRSYDIFLSFRGEDTRNGFTSHLHKTLCDKGFDTFIDNNLLRGGEISIELLKAIESSKVSIIVFSENYASSSWCLDELVKILECKKNIGQLVLPVFYNVDPSEVRGQKREFGVALTEHEAKFKDNIDKVQNWRMALKEVGNLSGWHYMNGYVIHDLCYAFMCFIILNF</sequence>
<keyword evidence="5" id="KW-1185">Reference proteome</keyword>
<protein>
    <recommendedName>
        <fullName evidence="3">TIR domain-containing protein</fullName>
    </recommendedName>
</protein>
<dbReference type="SUPFAM" id="SSF52200">
    <property type="entry name" value="Toll/Interleukin receptor TIR domain"/>
    <property type="match status" value="1"/>
</dbReference>
<dbReference type="PANTHER" id="PTHR32009:SF106">
    <property type="entry name" value="TIR DOMAIN-CONTAINING PROTEIN"/>
    <property type="match status" value="1"/>
</dbReference>
<dbReference type="OrthoDB" id="1718299at2759"/>
<feature type="domain" description="TIR" evidence="3">
    <location>
        <begin position="28"/>
        <end position="186"/>
    </location>
</feature>
<dbReference type="Proteomes" id="UP000737018">
    <property type="component" value="Unassembled WGS sequence"/>
</dbReference>
<dbReference type="InterPro" id="IPR000157">
    <property type="entry name" value="TIR_dom"/>
</dbReference>
<evidence type="ECO:0000259" key="3">
    <source>
        <dbReference type="PROSITE" id="PS50104"/>
    </source>
</evidence>
<dbReference type="AlphaFoldDB" id="A0A8J4QNN4"/>
<evidence type="ECO:0000313" key="4">
    <source>
        <dbReference type="EMBL" id="KAF3948188.1"/>
    </source>
</evidence>
<dbReference type="Gene3D" id="3.40.50.10140">
    <property type="entry name" value="Toll/interleukin-1 receptor homology (TIR) domain"/>
    <property type="match status" value="1"/>
</dbReference>
<dbReference type="SMART" id="SM00255">
    <property type="entry name" value="TIR"/>
    <property type="match status" value="1"/>
</dbReference>
<dbReference type="GO" id="GO:0007165">
    <property type="term" value="P:signal transduction"/>
    <property type="evidence" value="ECO:0007669"/>
    <property type="project" value="InterPro"/>
</dbReference>
<feature type="compositionally biased region" description="Low complexity" evidence="2">
    <location>
        <begin position="10"/>
        <end position="25"/>
    </location>
</feature>
<organism evidence="4 5">
    <name type="scientific">Castanea mollissima</name>
    <name type="common">Chinese chestnut</name>
    <dbReference type="NCBI Taxonomy" id="60419"/>
    <lineage>
        <taxon>Eukaryota</taxon>
        <taxon>Viridiplantae</taxon>
        <taxon>Streptophyta</taxon>
        <taxon>Embryophyta</taxon>
        <taxon>Tracheophyta</taxon>
        <taxon>Spermatophyta</taxon>
        <taxon>Magnoliopsida</taxon>
        <taxon>eudicotyledons</taxon>
        <taxon>Gunneridae</taxon>
        <taxon>Pentapetalae</taxon>
        <taxon>rosids</taxon>
        <taxon>fabids</taxon>
        <taxon>Fagales</taxon>
        <taxon>Fagaceae</taxon>
        <taxon>Castanea</taxon>
    </lineage>
</organism>
<keyword evidence="1" id="KW-0520">NAD</keyword>
<comment type="caution">
    <text evidence="4">The sequence shown here is derived from an EMBL/GenBank/DDBJ whole genome shotgun (WGS) entry which is preliminary data.</text>
</comment>
<evidence type="ECO:0000256" key="2">
    <source>
        <dbReference type="SAM" id="MobiDB-lite"/>
    </source>
</evidence>
<proteinExistence type="predicted"/>
<evidence type="ECO:0000256" key="1">
    <source>
        <dbReference type="ARBA" id="ARBA00023027"/>
    </source>
</evidence>
<gene>
    <name evidence="4" type="ORF">CMV_025783</name>
</gene>
<dbReference type="InterPro" id="IPR035897">
    <property type="entry name" value="Toll_tir_struct_dom_sf"/>
</dbReference>
<name>A0A8J4QNN4_9ROSI</name>
<dbReference type="PANTHER" id="PTHR32009">
    <property type="entry name" value="TMV RESISTANCE PROTEIN N-LIKE"/>
    <property type="match status" value="1"/>
</dbReference>
<dbReference type="Pfam" id="PF01582">
    <property type="entry name" value="TIR"/>
    <property type="match status" value="1"/>
</dbReference>
<accession>A0A8J4QNN4</accession>
<reference evidence="4" key="1">
    <citation type="submission" date="2020-03" db="EMBL/GenBank/DDBJ databases">
        <title>Castanea mollissima Vanexum genome sequencing.</title>
        <authorList>
            <person name="Staton M."/>
        </authorList>
    </citation>
    <scope>NUCLEOTIDE SEQUENCE</scope>
    <source>
        <tissue evidence="4">Leaf</tissue>
    </source>
</reference>
<evidence type="ECO:0000313" key="5">
    <source>
        <dbReference type="Proteomes" id="UP000737018"/>
    </source>
</evidence>
<dbReference type="FunFam" id="3.40.50.10140:FF:000007">
    <property type="entry name" value="Disease resistance protein (TIR-NBS-LRR class)"/>
    <property type="match status" value="1"/>
</dbReference>